<dbReference type="EMBL" id="MGEK01000003">
    <property type="protein sequence ID" value="OGL83063.1"/>
    <property type="molecule type" value="Genomic_DNA"/>
</dbReference>
<dbReference type="AlphaFoldDB" id="A0A1F7UXQ0"/>
<organism evidence="1 2">
    <name type="scientific">Candidatus Uhrbacteria bacterium RIFCSPLOWO2_01_FULL_47_25</name>
    <dbReference type="NCBI Taxonomy" id="1802402"/>
    <lineage>
        <taxon>Bacteria</taxon>
        <taxon>Candidatus Uhriibacteriota</taxon>
    </lineage>
</organism>
<evidence type="ECO:0000313" key="1">
    <source>
        <dbReference type="EMBL" id="OGL83063.1"/>
    </source>
</evidence>
<gene>
    <name evidence="1" type="ORF">A2936_05090</name>
</gene>
<accession>A0A1F7UXQ0</accession>
<protein>
    <submittedName>
        <fullName evidence="1">Uncharacterized protein</fullName>
    </submittedName>
</protein>
<reference evidence="1 2" key="1">
    <citation type="journal article" date="2016" name="Nat. Commun.">
        <title>Thousands of microbial genomes shed light on interconnected biogeochemical processes in an aquifer system.</title>
        <authorList>
            <person name="Anantharaman K."/>
            <person name="Brown C.T."/>
            <person name="Hug L.A."/>
            <person name="Sharon I."/>
            <person name="Castelle C.J."/>
            <person name="Probst A.J."/>
            <person name="Thomas B.C."/>
            <person name="Singh A."/>
            <person name="Wilkins M.J."/>
            <person name="Karaoz U."/>
            <person name="Brodie E.L."/>
            <person name="Williams K.H."/>
            <person name="Hubbard S.S."/>
            <person name="Banfield J.F."/>
        </authorList>
    </citation>
    <scope>NUCLEOTIDE SEQUENCE [LARGE SCALE GENOMIC DNA]</scope>
</reference>
<comment type="caution">
    <text evidence="1">The sequence shown here is derived from an EMBL/GenBank/DDBJ whole genome shotgun (WGS) entry which is preliminary data.</text>
</comment>
<evidence type="ECO:0000313" key="2">
    <source>
        <dbReference type="Proteomes" id="UP000176846"/>
    </source>
</evidence>
<sequence length="103" mass="11515">MGERPKTLDMPEGETLEQKKERLRPVFRRSLEVFQNPDRPLREGALTVTREFNGEIETVPGLVVLDILDDAVELGGIEDDGEIGASAFMTWEEILDAKEEGDG</sequence>
<dbReference type="Proteomes" id="UP000176846">
    <property type="component" value="Unassembled WGS sequence"/>
</dbReference>
<name>A0A1F7UXQ0_9BACT</name>
<proteinExistence type="predicted"/>